<gene>
    <name evidence="1" type="primary">Acey_s0523.g2912</name>
    <name evidence="1" type="ORF">Y032_0523g2912</name>
</gene>
<accession>A0A016WS46</accession>
<protein>
    <submittedName>
        <fullName evidence="1">Uncharacterized protein</fullName>
    </submittedName>
</protein>
<evidence type="ECO:0000313" key="2">
    <source>
        <dbReference type="Proteomes" id="UP000024635"/>
    </source>
</evidence>
<comment type="caution">
    <text evidence="1">The sequence shown here is derived from an EMBL/GenBank/DDBJ whole genome shotgun (WGS) entry which is preliminary data.</text>
</comment>
<dbReference type="EMBL" id="JARK01000123">
    <property type="protein sequence ID" value="EYC42624.1"/>
    <property type="molecule type" value="Genomic_DNA"/>
</dbReference>
<proteinExistence type="predicted"/>
<reference evidence="2" key="1">
    <citation type="journal article" date="2015" name="Nat. Genet.">
        <title>The genome and transcriptome of the zoonotic hookworm Ancylostoma ceylanicum identify infection-specific gene families.</title>
        <authorList>
            <person name="Schwarz E.M."/>
            <person name="Hu Y."/>
            <person name="Antoshechkin I."/>
            <person name="Miller M.M."/>
            <person name="Sternberg P.W."/>
            <person name="Aroian R.V."/>
        </authorList>
    </citation>
    <scope>NUCLEOTIDE SEQUENCE</scope>
    <source>
        <strain evidence="2">HY135</strain>
    </source>
</reference>
<sequence>MCSLVPGITRVSSDFDMARKELAKLTVILMAYSLENWSFVTVRPRGRKDEMLEMDTRVILGFMTATCRKNNILLAVNFTQLMMPSFVSVL</sequence>
<evidence type="ECO:0000313" key="1">
    <source>
        <dbReference type="EMBL" id="EYC42624.1"/>
    </source>
</evidence>
<dbReference type="Proteomes" id="UP000024635">
    <property type="component" value="Unassembled WGS sequence"/>
</dbReference>
<name>A0A016WS46_9BILA</name>
<keyword evidence="2" id="KW-1185">Reference proteome</keyword>
<dbReference type="AlphaFoldDB" id="A0A016WS46"/>
<organism evidence="1 2">
    <name type="scientific">Ancylostoma ceylanicum</name>
    <dbReference type="NCBI Taxonomy" id="53326"/>
    <lineage>
        <taxon>Eukaryota</taxon>
        <taxon>Metazoa</taxon>
        <taxon>Ecdysozoa</taxon>
        <taxon>Nematoda</taxon>
        <taxon>Chromadorea</taxon>
        <taxon>Rhabditida</taxon>
        <taxon>Rhabditina</taxon>
        <taxon>Rhabditomorpha</taxon>
        <taxon>Strongyloidea</taxon>
        <taxon>Ancylostomatidae</taxon>
        <taxon>Ancylostomatinae</taxon>
        <taxon>Ancylostoma</taxon>
    </lineage>
</organism>